<sequence>MAYTPKTYRECPDESQGYLDGKRGNVGQDKNRPGYPVVRRTAEQRAAYMVGFRHGADAHNFRTGGRNSVVCTHWAGGL</sequence>
<accession>A0A6J5P3A5</accession>
<protein>
    <submittedName>
        <fullName evidence="2">Uncharacterized protein</fullName>
    </submittedName>
</protein>
<dbReference type="EMBL" id="LR796727">
    <property type="protein sequence ID" value="CAB4161974.1"/>
    <property type="molecule type" value="Genomic_DNA"/>
</dbReference>
<feature type="region of interest" description="Disordered" evidence="1">
    <location>
        <begin position="1"/>
        <end position="34"/>
    </location>
</feature>
<name>A0A6J5P3A5_9CAUD</name>
<organism evidence="2">
    <name type="scientific">uncultured Caudovirales phage</name>
    <dbReference type="NCBI Taxonomy" id="2100421"/>
    <lineage>
        <taxon>Viruses</taxon>
        <taxon>Duplodnaviria</taxon>
        <taxon>Heunggongvirae</taxon>
        <taxon>Uroviricota</taxon>
        <taxon>Caudoviricetes</taxon>
        <taxon>Peduoviridae</taxon>
        <taxon>Maltschvirus</taxon>
        <taxon>Maltschvirus maltsch</taxon>
    </lineage>
</organism>
<evidence type="ECO:0000256" key="1">
    <source>
        <dbReference type="SAM" id="MobiDB-lite"/>
    </source>
</evidence>
<evidence type="ECO:0000313" key="2">
    <source>
        <dbReference type="EMBL" id="CAB4161974.1"/>
    </source>
</evidence>
<gene>
    <name evidence="2" type="ORF">UFOVP786_18</name>
</gene>
<proteinExistence type="predicted"/>
<reference evidence="2" key="1">
    <citation type="submission" date="2020-04" db="EMBL/GenBank/DDBJ databases">
        <authorList>
            <person name="Chiriac C."/>
            <person name="Salcher M."/>
            <person name="Ghai R."/>
            <person name="Kavagutti S V."/>
        </authorList>
    </citation>
    <scope>NUCLEOTIDE SEQUENCE</scope>
</reference>